<dbReference type="InterPro" id="IPR011335">
    <property type="entry name" value="Restrct_endonuc-II-like"/>
</dbReference>
<dbReference type="RefSeq" id="WP_317470026.1">
    <property type="nucleotide sequence ID" value="NZ_JAWLKJ010000002.1"/>
</dbReference>
<protein>
    <submittedName>
        <fullName evidence="2">DUF559 domain-containing protein</fullName>
    </submittedName>
</protein>
<dbReference type="SUPFAM" id="SSF52980">
    <property type="entry name" value="Restriction endonuclease-like"/>
    <property type="match status" value="1"/>
</dbReference>
<organism evidence="2 3">
    <name type="scientific">Dietzia maris</name>
    <dbReference type="NCBI Taxonomy" id="37915"/>
    <lineage>
        <taxon>Bacteria</taxon>
        <taxon>Bacillati</taxon>
        <taxon>Actinomycetota</taxon>
        <taxon>Actinomycetes</taxon>
        <taxon>Mycobacteriales</taxon>
        <taxon>Dietziaceae</taxon>
        <taxon>Dietzia</taxon>
    </lineage>
</organism>
<dbReference type="Gene3D" id="3.40.960.10">
    <property type="entry name" value="VSR Endonuclease"/>
    <property type="match status" value="1"/>
</dbReference>
<gene>
    <name evidence="2" type="ORF">R3P82_10040</name>
</gene>
<proteinExistence type="predicted"/>
<dbReference type="AlphaFoldDB" id="A0AAE4R0R7"/>
<feature type="domain" description="DUF559" evidence="1">
    <location>
        <begin position="202"/>
        <end position="285"/>
    </location>
</feature>
<name>A0AAE4R0R7_9ACTN</name>
<reference evidence="2" key="1">
    <citation type="submission" date="2023-10" db="EMBL/GenBank/DDBJ databases">
        <title>Development of a sustainable strategy for remediation of hydrocarbon-contaminated territories based on the waste exchange concept.</title>
        <authorList>
            <person name="Krivoruchko A."/>
        </authorList>
    </citation>
    <scope>NUCLEOTIDE SEQUENCE</scope>
    <source>
        <strain evidence="2">IEGM 1175</strain>
    </source>
</reference>
<evidence type="ECO:0000313" key="2">
    <source>
        <dbReference type="EMBL" id="MDV6299452.1"/>
    </source>
</evidence>
<sequence>MSAESRTAPIRTAPIRTRDLRHLTGSRVTNRGYTRLHHGLWVRDHVHVDAWARAEALMTLYPDATLTGWIAATLYGHDFPPREFADDVVAPGRRIERPGLAGWQYRIPPEHIHVLTSGRSPDIRIASPEWVLFDIARREPRVEAICALDASTTMGVLPISRLPALVEDMHGVRGRRTVLERLEEVDTDAESPWETRTRLFLLENGLTGFALQHRVSEFRYRLDIAWPELKVAVEYDGGDHRTKEQQAKDEIRRNRLRAAGWYIEVVTATSLVRTPGEILAHVRAALHRRGYGSFRG</sequence>
<comment type="caution">
    <text evidence="2">The sequence shown here is derived from an EMBL/GenBank/DDBJ whole genome shotgun (WGS) entry which is preliminary data.</text>
</comment>
<dbReference type="EMBL" id="JAWLKJ010000002">
    <property type="protein sequence ID" value="MDV6299452.1"/>
    <property type="molecule type" value="Genomic_DNA"/>
</dbReference>
<dbReference type="Proteomes" id="UP001185873">
    <property type="component" value="Unassembled WGS sequence"/>
</dbReference>
<evidence type="ECO:0000259" key="1">
    <source>
        <dbReference type="Pfam" id="PF04480"/>
    </source>
</evidence>
<accession>A0AAE4R0R7</accession>
<evidence type="ECO:0000313" key="3">
    <source>
        <dbReference type="Proteomes" id="UP001185873"/>
    </source>
</evidence>
<dbReference type="Pfam" id="PF04480">
    <property type="entry name" value="DUF559"/>
    <property type="match status" value="1"/>
</dbReference>
<dbReference type="InterPro" id="IPR007569">
    <property type="entry name" value="DUF559"/>
</dbReference>